<evidence type="ECO:0000313" key="7">
    <source>
        <dbReference type="Proteomes" id="UP000694865"/>
    </source>
</evidence>
<protein>
    <recommendedName>
        <fullName evidence="3">Purple acid phosphatase</fullName>
        <ecNumber evidence="3">3.1.3.2</ecNumber>
    </recommendedName>
</protein>
<evidence type="ECO:0000259" key="6">
    <source>
        <dbReference type="Pfam" id="PF16656"/>
    </source>
</evidence>
<dbReference type="RefSeq" id="XP_006817248.1">
    <property type="nucleotide sequence ID" value="XM_006817185.1"/>
</dbReference>
<dbReference type="InterPro" id="IPR004843">
    <property type="entry name" value="Calcineurin-like_PHP"/>
</dbReference>
<dbReference type="PANTHER" id="PTHR45867">
    <property type="entry name" value="PURPLE ACID PHOSPHATASE"/>
    <property type="match status" value="1"/>
</dbReference>
<keyword evidence="3" id="KW-0378">Hydrolase</keyword>
<dbReference type="InterPro" id="IPR041792">
    <property type="entry name" value="MPP_PAP"/>
</dbReference>
<evidence type="ECO:0000259" key="5">
    <source>
        <dbReference type="Pfam" id="PF14008"/>
    </source>
</evidence>
<keyword evidence="7" id="KW-1185">Reference proteome</keyword>
<dbReference type="EC" id="3.1.3.2" evidence="3"/>
<evidence type="ECO:0000256" key="2">
    <source>
        <dbReference type="ARBA" id="ARBA00023180"/>
    </source>
</evidence>
<dbReference type="Gene3D" id="3.60.21.10">
    <property type="match status" value="1"/>
</dbReference>
<evidence type="ECO:0000256" key="1">
    <source>
        <dbReference type="ARBA" id="ARBA00022729"/>
    </source>
</evidence>
<organism evidence="7 8">
    <name type="scientific">Saccoglossus kowalevskii</name>
    <name type="common">Acorn worm</name>
    <dbReference type="NCBI Taxonomy" id="10224"/>
    <lineage>
        <taxon>Eukaryota</taxon>
        <taxon>Metazoa</taxon>
        <taxon>Hemichordata</taxon>
        <taxon>Enteropneusta</taxon>
        <taxon>Harrimaniidae</taxon>
        <taxon>Saccoglossus</taxon>
    </lineage>
</organism>
<reference evidence="8" key="1">
    <citation type="submission" date="2025-08" db="UniProtKB">
        <authorList>
            <consortium name="RefSeq"/>
        </authorList>
    </citation>
    <scope>IDENTIFICATION</scope>
    <source>
        <tissue evidence="8">Testes</tissue>
    </source>
</reference>
<dbReference type="Pfam" id="PF14008">
    <property type="entry name" value="Metallophos_C"/>
    <property type="match status" value="1"/>
</dbReference>
<proteinExistence type="inferred from homology"/>
<dbReference type="InterPro" id="IPR025733">
    <property type="entry name" value="PAPs_C"/>
</dbReference>
<dbReference type="CDD" id="cd00839">
    <property type="entry name" value="MPP_PAPs"/>
    <property type="match status" value="1"/>
</dbReference>
<feature type="domain" description="Calcineurin-like phosphoesterase" evidence="4">
    <location>
        <begin position="87"/>
        <end position="292"/>
    </location>
</feature>
<evidence type="ECO:0000313" key="8">
    <source>
        <dbReference type="RefSeq" id="XP_006817248.1"/>
    </source>
</evidence>
<dbReference type="PANTHER" id="PTHR45867:SF3">
    <property type="entry name" value="ACID PHOSPHATASE TYPE 7"/>
    <property type="match status" value="1"/>
</dbReference>
<dbReference type="Pfam" id="PF16656">
    <property type="entry name" value="Pur_ac_phosph_N"/>
    <property type="match status" value="1"/>
</dbReference>
<dbReference type="Gene3D" id="2.60.40.380">
    <property type="entry name" value="Purple acid phosphatase-like, N-terminal"/>
    <property type="match status" value="1"/>
</dbReference>
<dbReference type="Pfam" id="PF00149">
    <property type="entry name" value="Metallophos"/>
    <property type="match status" value="1"/>
</dbReference>
<comment type="catalytic activity">
    <reaction evidence="3">
        <text>a phosphate monoester + H2O = an alcohol + phosphate</text>
        <dbReference type="Rhea" id="RHEA:15017"/>
        <dbReference type="ChEBI" id="CHEBI:15377"/>
        <dbReference type="ChEBI" id="CHEBI:30879"/>
        <dbReference type="ChEBI" id="CHEBI:43474"/>
        <dbReference type="ChEBI" id="CHEBI:67140"/>
        <dbReference type="EC" id="3.1.3.2"/>
    </reaction>
</comment>
<evidence type="ECO:0000256" key="3">
    <source>
        <dbReference type="RuleBase" id="RU361203"/>
    </source>
</evidence>
<comment type="similarity">
    <text evidence="3">Belongs to the metallophosphoesterase superfamily. Purple acid phosphatase family.</text>
</comment>
<dbReference type="Proteomes" id="UP000694865">
    <property type="component" value="Unplaced"/>
</dbReference>
<feature type="domain" description="Purple acid phosphatase C-terminal" evidence="5">
    <location>
        <begin position="317"/>
        <end position="378"/>
    </location>
</feature>
<dbReference type="InterPro" id="IPR008963">
    <property type="entry name" value="Purple_acid_Pase-like_N"/>
</dbReference>
<dbReference type="InterPro" id="IPR015914">
    <property type="entry name" value="PAPs_N"/>
</dbReference>
<evidence type="ECO:0000259" key="4">
    <source>
        <dbReference type="Pfam" id="PF00149"/>
    </source>
</evidence>
<dbReference type="InterPro" id="IPR029052">
    <property type="entry name" value="Metallo-depent_PP-like"/>
</dbReference>
<gene>
    <name evidence="8" type="primary">LOC100366862</name>
</gene>
<dbReference type="SUPFAM" id="SSF56300">
    <property type="entry name" value="Metallo-dependent phosphatases"/>
    <property type="match status" value="1"/>
</dbReference>
<dbReference type="SUPFAM" id="SSF49363">
    <property type="entry name" value="Purple acid phosphatase, N-terminal domain"/>
    <property type="match status" value="1"/>
</dbReference>
<keyword evidence="1" id="KW-0732">Signal</keyword>
<accession>A0ABM0MB57</accession>
<keyword evidence="2" id="KW-0325">Glycoprotein</keyword>
<sequence length="392" mass="45158">MVTWSTMTPTDQSIVEYGINTLNIAVNGSSTTFVDGGEAKHTQYIHNVKLTGLNPGQNYKYHCGSSDGWSSIYSFTAMPSGSNWSPRFAVFGDMGNVNAQSVGALQQETQKGHFDAILHVGDFAYDFDSNDGETGDEFMRQIEPIAAYIPYMACVGNHENAYNFSHYKNRFHMPNFENNKNQWFSWNIGPAHIISISTEIYFYINYGVQQLKNQWEWLQQDLEEATKPENRAKRPWIITMGHRPMYCSNNDHDDCTRFLSIVRTGYLGMYGLEHLFYKYGVDLELWAHEHSYERLWPVYDLKVYNGSVDAPYTNPKAPVHIITGSAGCKEDHDGFQPPYRPWSAFRRQDYGYTRMQILNNTHLYMEQVSDDKKGEVIDNLWLIKEKHGPYNG</sequence>
<dbReference type="GeneID" id="100366862"/>
<feature type="domain" description="Purple acid phosphatase N-terminal" evidence="6">
    <location>
        <begin position="1"/>
        <end position="76"/>
    </location>
</feature>
<name>A0ABM0MB57_SACKO</name>